<dbReference type="PROSITE" id="PS01209">
    <property type="entry name" value="LDLRA_1"/>
    <property type="match status" value="1"/>
</dbReference>
<feature type="disulfide bond" evidence="8">
    <location>
        <begin position="258"/>
        <end position="270"/>
    </location>
</feature>
<evidence type="ECO:0000256" key="3">
    <source>
        <dbReference type="ARBA" id="ARBA00022729"/>
    </source>
</evidence>
<evidence type="ECO:0000256" key="4">
    <source>
        <dbReference type="ARBA" id="ARBA00022989"/>
    </source>
</evidence>
<keyword evidence="2 11" id="KW-0812">Transmembrane</keyword>
<dbReference type="PROSITE" id="PS50068">
    <property type="entry name" value="LDLRA_2"/>
    <property type="match status" value="1"/>
</dbReference>
<dbReference type="SMART" id="SM00192">
    <property type="entry name" value="LDLa"/>
    <property type="match status" value="1"/>
</dbReference>
<evidence type="ECO:0000256" key="2">
    <source>
        <dbReference type="ARBA" id="ARBA00022692"/>
    </source>
</evidence>
<feature type="disulfide bond" evidence="8">
    <location>
        <begin position="265"/>
        <end position="283"/>
    </location>
</feature>
<organism evidence="14 15">
    <name type="scientific">Clavelina lepadiformis</name>
    <name type="common">Light-bulb sea squirt</name>
    <name type="synonym">Ascidia lepadiformis</name>
    <dbReference type="NCBI Taxonomy" id="159417"/>
    <lineage>
        <taxon>Eukaryota</taxon>
        <taxon>Metazoa</taxon>
        <taxon>Chordata</taxon>
        <taxon>Tunicata</taxon>
        <taxon>Ascidiacea</taxon>
        <taxon>Aplousobranchia</taxon>
        <taxon>Clavelinidae</taxon>
        <taxon>Clavelina</taxon>
    </lineage>
</organism>
<dbReference type="EMBL" id="CAWYQH010000130">
    <property type="protein sequence ID" value="CAK8692585.1"/>
    <property type="molecule type" value="Genomic_DNA"/>
</dbReference>
<dbReference type="InterPro" id="IPR013980">
    <property type="entry name" value="MANSC_dom"/>
</dbReference>
<evidence type="ECO:0000256" key="11">
    <source>
        <dbReference type="SAM" id="Phobius"/>
    </source>
</evidence>
<accession>A0ABP0GLG3</accession>
<keyword evidence="4 11" id="KW-1133">Transmembrane helix</keyword>
<keyword evidence="7" id="KW-0325">Glycoprotein</keyword>
<keyword evidence="5 11" id="KW-0472">Membrane</keyword>
<feature type="domain" description="MANSC" evidence="13">
    <location>
        <begin position="86"/>
        <end position="168"/>
    </location>
</feature>
<dbReference type="SUPFAM" id="SSF57424">
    <property type="entry name" value="LDL receptor-like module"/>
    <property type="match status" value="1"/>
</dbReference>
<reference evidence="14 15" key="1">
    <citation type="submission" date="2024-02" db="EMBL/GenBank/DDBJ databases">
        <authorList>
            <person name="Daric V."/>
            <person name="Darras S."/>
        </authorList>
    </citation>
    <scope>NUCLEOTIDE SEQUENCE [LARGE SCALE GENOMIC DNA]</scope>
</reference>
<feature type="transmembrane region" description="Helical" evidence="11">
    <location>
        <begin position="393"/>
        <end position="415"/>
    </location>
</feature>
<evidence type="ECO:0000256" key="6">
    <source>
        <dbReference type="ARBA" id="ARBA00023157"/>
    </source>
</evidence>
<dbReference type="Proteomes" id="UP001642483">
    <property type="component" value="Unassembled WGS sequence"/>
</dbReference>
<dbReference type="Gene3D" id="4.10.400.10">
    <property type="entry name" value="Low-density Lipoprotein Receptor"/>
    <property type="match status" value="1"/>
</dbReference>
<evidence type="ECO:0000313" key="15">
    <source>
        <dbReference type="Proteomes" id="UP001642483"/>
    </source>
</evidence>
<dbReference type="InterPro" id="IPR036055">
    <property type="entry name" value="LDL_receptor-like_sf"/>
</dbReference>
<feature type="compositionally biased region" description="Basic and acidic residues" evidence="10">
    <location>
        <begin position="330"/>
        <end position="341"/>
    </location>
</feature>
<feature type="region of interest" description="Disordered" evidence="10">
    <location>
        <begin position="310"/>
        <end position="341"/>
    </location>
</feature>
<evidence type="ECO:0000256" key="10">
    <source>
        <dbReference type="SAM" id="MobiDB-lite"/>
    </source>
</evidence>
<protein>
    <recommendedName>
        <fullName evidence="13">MANSC domain-containing protein</fullName>
    </recommendedName>
</protein>
<name>A0ABP0GLG3_CLALP</name>
<dbReference type="PROSITE" id="PS50986">
    <property type="entry name" value="MANSC"/>
    <property type="match status" value="1"/>
</dbReference>
<dbReference type="PANTHER" id="PTHR46876:SF1">
    <property type="entry name" value="LOW-DENSITY LIPOPROTEIN RECEPTOR-RELATED PROTEIN 11"/>
    <property type="match status" value="1"/>
</dbReference>
<keyword evidence="9" id="KW-0175">Coiled coil</keyword>
<comment type="caution">
    <text evidence="14">The sequence shown here is derived from an EMBL/GenBank/DDBJ whole genome shotgun (WGS) entry which is preliminary data.</text>
</comment>
<comment type="subcellular location">
    <subcellularLocation>
        <location evidence="1">Membrane</location>
        <topology evidence="1">Single-pass type I membrane protein</topology>
    </subcellularLocation>
</comment>
<feature type="chain" id="PRO_5046021571" description="MANSC domain-containing protein" evidence="12">
    <location>
        <begin position="24"/>
        <end position="443"/>
    </location>
</feature>
<evidence type="ECO:0000259" key="13">
    <source>
        <dbReference type="PROSITE" id="PS50986"/>
    </source>
</evidence>
<evidence type="ECO:0000256" key="7">
    <source>
        <dbReference type="ARBA" id="ARBA00023180"/>
    </source>
</evidence>
<evidence type="ECO:0000256" key="8">
    <source>
        <dbReference type="PROSITE-ProRule" id="PRU00124"/>
    </source>
</evidence>
<gene>
    <name evidence="14" type="ORF">CVLEPA_LOCUS25839</name>
</gene>
<keyword evidence="6 8" id="KW-1015">Disulfide bond</keyword>
<dbReference type="Pfam" id="PF07502">
    <property type="entry name" value="MANEC"/>
    <property type="match status" value="1"/>
</dbReference>
<dbReference type="InterPro" id="IPR023415">
    <property type="entry name" value="LDLR_class-A_CS"/>
</dbReference>
<sequence>MAPANMFLTKITLSLMIVLNVTCNGAKFSHTRLWRTDHLKQKAKSHSKVSPELSDLENMSPSQLRKLLQEITEQRKNVGCDDSFRSPEQKIIQTRNSIENGAKFLGVKGIEDADECMTTCCSYNIEDNDYGCDLALFHYPRCFLFKCYNETTNEYQCLFTNHTDYWSYSRIRHAIKENEVDQLNEETEEMESQSVDNDSEEADLVTTTEVLLATDNIEPALNLAENYESSATTTTAATEHDKITHAPNKAMSLCNTKCARFQWQCDNLCCIPVHYVCNGVAHCSDGSDEQGCPSYILRQHLEANLNELENPDSTAQDKGAESKATSSVKVDPDVKPPTKAEKSMLNQTETVFEVHAVNESVVNTLVENIEQSDTGKEIVVVEDNETIHEEQGAVLPLAIGLAVTASVLLMVACRVRAMKSKLRRKGRPLTMDESDYLINGMYL</sequence>
<evidence type="ECO:0000313" key="14">
    <source>
        <dbReference type="EMBL" id="CAK8692585.1"/>
    </source>
</evidence>
<dbReference type="Pfam" id="PF00057">
    <property type="entry name" value="Ldl_recept_a"/>
    <property type="match status" value="1"/>
</dbReference>
<dbReference type="InterPro" id="IPR002172">
    <property type="entry name" value="LDrepeatLR_classA_rpt"/>
</dbReference>
<evidence type="ECO:0000256" key="5">
    <source>
        <dbReference type="ARBA" id="ARBA00023136"/>
    </source>
</evidence>
<dbReference type="CDD" id="cd00112">
    <property type="entry name" value="LDLa"/>
    <property type="match status" value="1"/>
</dbReference>
<evidence type="ECO:0000256" key="9">
    <source>
        <dbReference type="SAM" id="Coils"/>
    </source>
</evidence>
<feature type="coiled-coil region" evidence="9">
    <location>
        <begin position="173"/>
        <end position="203"/>
    </location>
</feature>
<dbReference type="PANTHER" id="PTHR46876">
    <property type="entry name" value="LOW-DENSITY LIPOPROTEIN RECEPTOR-RELATED PROTEIN 11"/>
    <property type="match status" value="1"/>
</dbReference>
<feature type="disulfide bond" evidence="8">
    <location>
        <begin position="277"/>
        <end position="292"/>
    </location>
</feature>
<keyword evidence="3 12" id="KW-0732">Signal</keyword>
<feature type="signal peptide" evidence="12">
    <location>
        <begin position="1"/>
        <end position="23"/>
    </location>
</feature>
<proteinExistence type="predicted"/>
<evidence type="ECO:0000256" key="1">
    <source>
        <dbReference type="ARBA" id="ARBA00004479"/>
    </source>
</evidence>
<evidence type="ECO:0000256" key="12">
    <source>
        <dbReference type="SAM" id="SignalP"/>
    </source>
</evidence>
<dbReference type="InterPro" id="IPR011106">
    <property type="entry name" value="MANSC_N"/>
</dbReference>
<dbReference type="SMART" id="SM00765">
    <property type="entry name" value="MANEC"/>
    <property type="match status" value="1"/>
</dbReference>
<keyword evidence="15" id="KW-1185">Reference proteome</keyword>